<evidence type="ECO:0000313" key="2">
    <source>
        <dbReference type="EMBL" id="MCU0105706.1"/>
    </source>
</evidence>
<dbReference type="PANTHER" id="PTHR30041">
    <property type="entry name" value="ARSENATE REDUCTASE"/>
    <property type="match status" value="1"/>
</dbReference>
<accession>A0ABT2PYZ9</accession>
<keyword evidence="3" id="KW-1185">Reference proteome</keyword>
<dbReference type="NCBIfam" id="TIGR01617">
    <property type="entry name" value="arsC_related"/>
    <property type="match status" value="1"/>
</dbReference>
<evidence type="ECO:0000313" key="3">
    <source>
        <dbReference type="Proteomes" id="UP001209076"/>
    </source>
</evidence>
<dbReference type="EMBL" id="JAOEGN010000023">
    <property type="protein sequence ID" value="MCU0105706.1"/>
    <property type="molecule type" value="Genomic_DNA"/>
</dbReference>
<dbReference type="SUPFAM" id="SSF52833">
    <property type="entry name" value="Thioredoxin-like"/>
    <property type="match status" value="1"/>
</dbReference>
<dbReference type="CDD" id="cd03032">
    <property type="entry name" value="ArsC_Spx"/>
    <property type="match status" value="1"/>
</dbReference>
<protein>
    <submittedName>
        <fullName evidence="2">Transcriptional regulator Spx</fullName>
    </submittedName>
</protein>
<comment type="similarity">
    <text evidence="1">Belongs to the ArsC family.</text>
</comment>
<dbReference type="RefSeq" id="WP_262097025.1">
    <property type="nucleotide sequence ID" value="NZ_JAOEGN010000023.1"/>
</dbReference>
<name>A0ABT2PYZ9_9MOLU</name>
<dbReference type="InterPro" id="IPR006660">
    <property type="entry name" value="Arsenate_reductase-like"/>
</dbReference>
<dbReference type="Gene3D" id="3.40.30.10">
    <property type="entry name" value="Glutaredoxin"/>
    <property type="match status" value="1"/>
</dbReference>
<dbReference type="Pfam" id="PF03960">
    <property type="entry name" value="ArsC"/>
    <property type="match status" value="1"/>
</dbReference>
<gene>
    <name evidence="2" type="primary">spx</name>
    <name evidence="2" type="ORF">N7603_08555</name>
</gene>
<organism evidence="2 3">
    <name type="scientific">Paracholeplasma vituli</name>
    <dbReference type="NCBI Taxonomy" id="69473"/>
    <lineage>
        <taxon>Bacteria</taxon>
        <taxon>Bacillati</taxon>
        <taxon>Mycoplasmatota</taxon>
        <taxon>Mollicutes</taxon>
        <taxon>Acholeplasmatales</taxon>
        <taxon>Acholeplasmataceae</taxon>
        <taxon>Paracholeplasma</taxon>
    </lineage>
</organism>
<dbReference type="PANTHER" id="PTHR30041:SF7">
    <property type="entry name" value="GLOBAL TRANSCRIPTIONAL REGULATOR SPX"/>
    <property type="match status" value="1"/>
</dbReference>
<dbReference type="InterPro" id="IPR006504">
    <property type="entry name" value="Tscrpt_reg_Spx/MgsR"/>
</dbReference>
<dbReference type="Proteomes" id="UP001209076">
    <property type="component" value="Unassembled WGS sequence"/>
</dbReference>
<dbReference type="InterPro" id="IPR036249">
    <property type="entry name" value="Thioredoxin-like_sf"/>
</dbReference>
<evidence type="ECO:0000256" key="1">
    <source>
        <dbReference type="PROSITE-ProRule" id="PRU01282"/>
    </source>
</evidence>
<comment type="caution">
    <text evidence="2">The sequence shown here is derived from an EMBL/GenBank/DDBJ whole genome shotgun (WGS) entry which is preliminary data.</text>
</comment>
<dbReference type="PROSITE" id="PS51353">
    <property type="entry name" value="ARSC"/>
    <property type="match status" value="1"/>
</dbReference>
<proteinExistence type="inferred from homology"/>
<reference evidence="3" key="1">
    <citation type="submission" date="2023-07" db="EMBL/GenBank/DDBJ databases">
        <title>Novel Mycoplasma species identified in domestic and wild animals.</title>
        <authorList>
            <person name="Volokhov D.V."/>
            <person name="Furtak V.A."/>
            <person name="Zagorodnyaya T.A."/>
        </authorList>
    </citation>
    <scope>NUCLEOTIDE SEQUENCE [LARGE SCALE GENOMIC DNA]</scope>
    <source>
        <strain evidence="3">92-19</strain>
    </source>
</reference>
<sequence>MITIYTTPSCSSCRKAKKWLEEHHLPYEEKNLFSNRITANDINLMLRNAENGFEDIISTRSKIFKEQNLDVESMSVNQLKDFIIDNPSVLKRPIILDDQKMQVGYNDEEIRVFIPRRLRQLVMCQDCPAGETCDYQSAIKKYFEEIKKEQQKSY</sequence>
<dbReference type="NCBIfam" id="NF002459">
    <property type="entry name" value="PRK01655.1"/>
    <property type="match status" value="1"/>
</dbReference>